<organism evidence="2 3">
    <name type="scientific">Phytophthora nicotianae P1569</name>
    <dbReference type="NCBI Taxonomy" id="1317065"/>
    <lineage>
        <taxon>Eukaryota</taxon>
        <taxon>Sar</taxon>
        <taxon>Stramenopiles</taxon>
        <taxon>Oomycota</taxon>
        <taxon>Peronosporomycetes</taxon>
        <taxon>Peronosporales</taxon>
        <taxon>Peronosporaceae</taxon>
        <taxon>Phytophthora</taxon>
    </lineage>
</organism>
<name>V9FQ33_PHYNI</name>
<evidence type="ECO:0000256" key="1">
    <source>
        <dbReference type="SAM" id="MobiDB-lite"/>
    </source>
</evidence>
<feature type="region of interest" description="Disordered" evidence="1">
    <location>
        <begin position="1"/>
        <end position="36"/>
    </location>
</feature>
<accession>V9FQ33</accession>
<feature type="compositionally biased region" description="Polar residues" evidence="1">
    <location>
        <begin position="88"/>
        <end position="98"/>
    </location>
</feature>
<evidence type="ECO:0000313" key="3">
    <source>
        <dbReference type="Proteomes" id="UP000018721"/>
    </source>
</evidence>
<gene>
    <name evidence="2" type="ORF">F443_04094</name>
</gene>
<feature type="compositionally biased region" description="Basic residues" evidence="1">
    <location>
        <begin position="1"/>
        <end position="13"/>
    </location>
</feature>
<dbReference type="EMBL" id="ANIZ01000754">
    <property type="protein sequence ID" value="ETI52873.1"/>
    <property type="molecule type" value="Genomic_DNA"/>
</dbReference>
<feature type="compositionally biased region" description="Basic and acidic residues" evidence="1">
    <location>
        <begin position="76"/>
        <end position="86"/>
    </location>
</feature>
<protein>
    <submittedName>
        <fullName evidence="2">Uncharacterized protein</fullName>
    </submittedName>
</protein>
<comment type="caution">
    <text evidence="2">The sequence shown here is derived from an EMBL/GenBank/DDBJ whole genome shotgun (WGS) entry which is preliminary data.</text>
</comment>
<dbReference type="AlphaFoldDB" id="V9FQ33"/>
<sequence>MESSHPTKKRKAQVRFDDDDDAGLGDEQSGVLDEDEYTARKEDNLAFALLNALLANQRVLPCDQGCVIGASLQLPEEKDHASDGSRRTAGQGQQKISRSGSEDLKDDGDSGGGDKGPVGRCIGLGTFKESGRVVEA</sequence>
<dbReference type="HOGENOM" id="CLU_1879528_0_0_1"/>
<proteinExistence type="predicted"/>
<feature type="region of interest" description="Disordered" evidence="1">
    <location>
        <begin position="76"/>
        <end position="124"/>
    </location>
</feature>
<keyword evidence="3" id="KW-1185">Reference proteome</keyword>
<reference evidence="2 3" key="1">
    <citation type="submission" date="2013-11" db="EMBL/GenBank/DDBJ databases">
        <title>The Genome Sequence of Phytophthora parasitica P1569.</title>
        <authorList>
            <consortium name="The Broad Institute Genomics Platform"/>
            <person name="Russ C."/>
            <person name="Tyler B."/>
            <person name="Panabieres F."/>
            <person name="Shan W."/>
            <person name="Tripathy S."/>
            <person name="Grunwald N."/>
            <person name="Machado M."/>
            <person name="Johnson C.S."/>
            <person name="Arredondo F."/>
            <person name="Hong C."/>
            <person name="Coffey M."/>
            <person name="Young S.K."/>
            <person name="Zeng Q."/>
            <person name="Gargeya S."/>
            <person name="Fitzgerald M."/>
            <person name="Abouelleil A."/>
            <person name="Alvarado L."/>
            <person name="Chapman S.B."/>
            <person name="Gainer-Dewar J."/>
            <person name="Goldberg J."/>
            <person name="Griggs A."/>
            <person name="Gujja S."/>
            <person name="Hansen M."/>
            <person name="Howarth C."/>
            <person name="Imamovic A."/>
            <person name="Ireland A."/>
            <person name="Larimer J."/>
            <person name="McCowan C."/>
            <person name="Murphy C."/>
            <person name="Pearson M."/>
            <person name="Poon T.W."/>
            <person name="Priest M."/>
            <person name="Roberts A."/>
            <person name="Saif S."/>
            <person name="Shea T."/>
            <person name="Sykes S."/>
            <person name="Wortman J."/>
            <person name="Nusbaum C."/>
            <person name="Birren B."/>
        </authorList>
    </citation>
    <scope>NUCLEOTIDE SEQUENCE [LARGE SCALE GENOMIC DNA]</scope>
    <source>
        <strain evidence="2 3">P1569</strain>
    </source>
</reference>
<evidence type="ECO:0000313" key="2">
    <source>
        <dbReference type="EMBL" id="ETI52873.1"/>
    </source>
</evidence>
<dbReference type="Proteomes" id="UP000018721">
    <property type="component" value="Unassembled WGS sequence"/>
</dbReference>